<dbReference type="GO" id="GO:0046983">
    <property type="term" value="F:protein dimerization activity"/>
    <property type="evidence" value="ECO:0007669"/>
    <property type="project" value="InterPro"/>
</dbReference>
<evidence type="ECO:0000313" key="3">
    <source>
        <dbReference type="Proteomes" id="UP001219518"/>
    </source>
</evidence>
<dbReference type="SUPFAM" id="SSF53098">
    <property type="entry name" value="Ribonuclease H-like"/>
    <property type="match status" value="1"/>
</dbReference>
<dbReference type="Proteomes" id="UP001219518">
    <property type="component" value="Unassembled WGS sequence"/>
</dbReference>
<name>A0AAE1HAL7_9NEOP</name>
<organism evidence="2 3">
    <name type="scientific">Frankliniella fusca</name>
    <dbReference type="NCBI Taxonomy" id="407009"/>
    <lineage>
        <taxon>Eukaryota</taxon>
        <taxon>Metazoa</taxon>
        <taxon>Ecdysozoa</taxon>
        <taxon>Arthropoda</taxon>
        <taxon>Hexapoda</taxon>
        <taxon>Insecta</taxon>
        <taxon>Pterygota</taxon>
        <taxon>Neoptera</taxon>
        <taxon>Paraneoptera</taxon>
        <taxon>Thysanoptera</taxon>
        <taxon>Terebrantia</taxon>
        <taxon>Thripoidea</taxon>
        <taxon>Thripidae</taxon>
        <taxon>Frankliniella</taxon>
    </lineage>
</organism>
<dbReference type="Pfam" id="PF05699">
    <property type="entry name" value="Dimer_Tnp_hAT"/>
    <property type="match status" value="1"/>
</dbReference>
<dbReference type="InterPro" id="IPR012337">
    <property type="entry name" value="RNaseH-like_sf"/>
</dbReference>
<dbReference type="AlphaFoldDB" id="A0AAE1HAL7"/>
<protein>
    <submittedName>
        <fullName evidence="2">Zinc finger protein 862</fullName>
    </submittedName>
</protein>
<accession>A0AAE1HAL7</accession>
<feature type="domain" description="HAT C-terminal dimerisation" evidence="1">
    <location>
        <begin position="429"/>
        <end position="480"/>
    </location>
</feature>
<sequence length="514" mass="58948">MVDESTDKGQDKNLCVVVCYEYPASKKPRTCLLELVRLDPRDCSAAKLWEATEEAFRRFNIPITNIIGLACDSCSTMVGMNNSYWTRLRAACPWALLLPCVCHSVAKVSEKACSMLPDFVQDHLRSVCTYLSGSPKRSKELYDFQESYDEELKKVIKPSGTRWLVLHRCVEQYIKIQKSLLGFFELRVFEEKKDKTAARILQDLRNPYTLAYMHFLNYALNFTNQFNAIFQSKQVLIHKLAEKSEALMKNICQNFIKPALLPRIGQIDYTRPANQLPLREVYLGPGCREALDRLVPAAPRDASVRPEDMAAQLEREKDAFREKCLEFYARAAQEMKERLPLNELIFKEMAIIDPEVLLSQAARTGSDELSDLPLLTARFEEKLQLDKNALATEWRNFPNEVNGRLREKLLAMSVEDAWVEIGSLKNGLDEPMFPQLCKLASLVKILPHSNADSERVFSVVTDVRTKKRNRLGTDSLNAVCVSRISFRSKGIDCTSFQVTKEHLQRHNKDMYVRK</sequence>
<dbReference type="PANTHER" id="PTHR46880">
    <property type="entry name" value="RAS-ASSOCIATING DOMAIN-CONTAINING PROTEIN"/>
    <property type="match status" value="1"/>
</dbReference>
<dbReference type="InterPro" id="IPR008906">
    <property type="entry name" value="HATC_C_dom"/>
</dbReference>
<reference evidence="2" key="2">
    <citation type="journal article" date="2023" name="BMC Genomics">
        <title>Pest status, molecular evolution, and epigenetic factors derived from the genome assembly of Frankliniella fusca, a thysanopteran phytovirus vector.</title>
        <authorList>
            <person name="Catto M.A."/>
            <person name="Labadie P.E."/>
            <person name="Jacobson A.L."/>
            <person name="Kennedy G.G."/>
            <person name="Srinivasan R."/>
            <person name="Hunt B.G."/>
        </authorList>
    </citation>
    <scope>NUCLEOTIDE SEQUENCE</scope>
    <source>
        <strain evidence="2">PL_HMW_Pooled</strain>
    </source>
</reference>
<dbReference type="EMBL" id="JAHWGI010000801">
    <property type="protein sequence ID" value="KAK3917879.1"/>
    <property type="molecule type" value="Genomic_DNA"/>
</dbReference>
<evidence type="ECO:0000313" key="2">
    <source>
        <dbReference type="EMBL" id="KAK3917879.1"/>
    </source>
</evidence>
<proteinExistence type="predicted"/>
<evidence type="ECO:0000259" key="1">
    <source>
        <dbReference type="Pfam" id="PF05699"/>
    </source>
</evidence>
<dbReference type="PANTHER" id="PTHR46880:SF5">
    <property type="entry name" value="DUF4371 DOMAIN-CONTAINING PROTEIN"/>
    <property type="match status" value="1"/>
</dbReference>
<keyword evidence="3" id="KW-1185">Reference proteome</keyword>
<comment type="caution">
    <text evidence="2">The sequence shown here is derived from an EMBL/GenBank/DDBJ whole genome shotgun (WGS) entry which is preliminary data.</text>
</comment>
<gene>
    <name evidence="2" type="ORF">KUF71_007311</name>
</gene>
<reference evidence="2" key="1">
    <citation type="submission" date="2021-07" db="EMBL/GenBank/DDBJ databases">
        <authorList>
            <person name="Catto M.A."/>
            <person name="Jacobson A."/>
            <person name="Kennedy G."/>
            <person name="Labadie P."/>
            <person name="Hunt B.G."/>
            <person name="Srinivasan R."/>
        </authorList>
    </citation>
    <scope>NUCLEOTIDE SEQUENCE</scope>
    <source>
        <strain evidence="2">PL_HMW_Pooled</strain>
        <tissue evidence="2">Head</tissue>
    </source>
</reference>